<dbReference type="AlphaFoldDB" id="A0A840ULG7"/>
<evidence type="ECO:0000256" key="1">
    <source>
        <dbReference type="ARBA" id="ARBA00004236"/>
    </source>
</evidence>
<evidence type="ECO:0000256" key="4">
    <source>
        <dbReference type="ARBA" id="ARBA00023136"/>
    </source>
</evidence>
<dbReference type="GO" id="GO:0015871">
    <property type="term" value="P:choline transport"/>
    <property type="evidence" value="ECO:0007669"/>
    <property type="project" value="TreeGrafter"/>
</dbReference>
<organism evidence="7 8">
    <name type="scientific">Pectinatus brassicae</name>
    <dbReference type="NCBI Taxonomy" id="862415"/>
    <lineage>
        <taxon>Bacteria</taxon>
        <taxon>Bacillati</taxon>
        <taxon>Bacillota</taxon>
        <taxon>Negativicutes</taxon>
        <taxon>Selenomonadales</taxon>
        <taxon>Selenomonadaceae</taxon>
        <taxon>Pectinatus</taxon>
    </lineage>
</organism>
<evidence type="ECO:0000313" key="8">
    <source>
        <dbReference type="Proteomes" id="UP000559117"/>
    </source>
</evidence>
<dbReference type="GO" id="GO:0015226">
    <property type="term" value="F:carnitine transmembrane transporter activity"/>
    <property type="evidence" value="ECO:0007669"/>
    <property type="project" value="TreeGrafter"/>
</dbReference>
<feature type="domain" description="ABC-type glycine betaine transport system substrate-binding" evidence="6">
    <location>
        <begin position="40"/>
        <end position="281"/>
    </location>
</feature>
<dbReference type="Gene3D" id="3.40.190.100">
    <property type="entry name" value="Glycine betaine-binding periplasmic protein, domain 2"/>
    <property type="match status" value="1"/>
</dbReference>
<dbReference type="Gene3D" id="3.10.105.10">
    <property type="entry name" value="Dipeptide-binding Protein, Domain 3"/>
    <property type="match status" value="2"/>
</dbReference>
<proteinExistence type="predicted"/>
<name>A0A840ULG7_9FIRM</name>
<gene>
    <name evidence="7" type="ORF">HNR32_001757</name>
</gene>
<dbReference type="EMBL" id="JACHFH010000020">
    <property type="protein sequence ID" value="MBB5336607.1"/>
    <property type="molecule type" value="Genomic_DNA"/>
</dbReference>
<keyword evidence="8" id="KW-1185">Reference proteome</keyword>
<keyword evidence="5" id="KW-0732">Signal</keyword>
<comment type="caution">
    <text evidence="7">The sequence shown here is derived from an EMBL/GenBank/DDBJ whole genome shotgun (WGS) entry which is preliminary data.</text>
</comment>
<dbReference type="GO" id="GO:0031460">
    <property type="term" value="P:glycine betaine transport"/>
    <property type="evidence" value="ECO:0007669"/>
    <property type="project" value="TreeGrafter"/>
</dbReference>
<dbReference type="Proteomes" id="UP000559117">
    <property type="component" value="Unassembled WGS sequence"/>
</dbReference>
<reference evidence="7 8" key="1">
    <citation type="submission" date="2020-08" db="EMBL/GenBank/DDBJ databases">
        <title>Genomic Encyclopedia of Type Strains, Phase IV (KMG-IV): sequencing the most valuable type-strain genomes for metagenomic binning, comparative biology and taxonomic classification.</title>
        <authorList>
            <person name="Goeker M."/>
        </authorList>
    </citation>
    <scope>NUCLEOTIDE SEQUENCE [LARGE SCALE GENOMIC DNA]</scope>
    <source>
        <strain evidence="7 8">DSM 24661</strain>
    </source>
</reference>
<dbReference type="RefSeq" id="WP_231038218.1">
    <property type="nucleotide sequence ID" value="NZ_JACHFH010000020.1"/>
</dbReference>
<dbReference type="CDD" id="cd13639">
    <property type="entry name" value="PBP2_OpuAC_like"/>
    <property type="match status" value="1"/>
</dbReference>
<sequence length="297" mass="32563">MFTAKWKRIITAGLSVSMAALLLAGCGGNDSGSSKTSDKKEVKLSYVEWDTEVASTNVVATVLRDLGYKVEVTPLDNAVMWQAVATGKSDGMVAAWLPTTHSAQYKKYGKDVENLGPNLKGAKVGLVVPQYMKADSIADLKDQAGKKITGIEAGAGVCMKAENAIKEYPNLNGWELETSSSGAMVTALGRAIKDKKDIIITGWTPHWMFATYKLKYLEDPKGVFGKEEQIHTIVRKDLKKDMPDVYTVLDNFNWTVEDINAVMLDISKGMKPEEAAQKWVKAHPDKVAEWTKGISKK</sequence>
<dbReference type="Pfam" id="PF04069">
    <property type="entry name" value="OpuAC"/>
    <property type="match status" value="1"/>
</dbReference>
<dbReference type="PROSITE" id="PS51257">
    <property type="entry name" value="PROKAR_LIPOPROTEIN"/>
    <property type="match status" value="1"/>
</dbReference>
<protein>
    <submittedName>
        <fullName evidence="7">Glycine betaine/proline transport system substrate-binding protein</fullName>
    </submittedName>
</protein>
<comment type="subcellular location">
    <subcellularLocation>
        <location evidence="1">Cell membrane</location>
    </subcellularLocation>
</comment>
<dbReference type="SUPFAM" id="SSF53850">
    <property type="entry name" value="Periplasmic binding protein-like II"/>
    <property type="match status" value="1"/>
</dbReference>
<feature type="signal peptide" evidence="5">
    <location>
        <begin position="1"/>
        <end position="24"/>
    </location>
</feature>
<keyword evidence="3" id="KW-1003">Cell membrane</keyword>
<dbReference type="InterPro" id="IPR007210">
    <property type="entry name" value="ABC_Gly_betaine_transp_sub-bd"/>
</dbReference>
<keyword evidence="4" id="KW-0472">Membrane</keyword>
<evidence type="ECO:0000259" key="6">
    <source>
        <dbReference type="Pfam" id="PF04069"/>
    </source>
</evidence>
<evidence type="ECO:0000256" key="5">
    <source>
        <dbReference type="SAM" id="SignalP"/>
    </source>
</evidence>
<dbReference type="PANTHER" id="PTHR47737:SF1">
    <property type="entry name" value="GLYCINE BETAINE_PROLINE BETAINE TRANSPORT SYSTEM PERMEASE PROTEIN PROW"/>
    <property type="match status" value="1"/>
</dbReference>
<evidence type="ECO:0000313" key="7">
    <source>
        <dbReference type="EMBL" id="MBB5336607.1"/>
    </source>
</evidence>
<feature type="chain" id="PRO_5038940532" evidence="5">
    <location>
        <begin position="25"/>
        <end position="297"/>
    </location>
</feature>
<dbReference type="GO" id="GO:0005275">
    <property type="term" value="F:amine transmembrane transporter activity"/>
    <property type="evidence" value="ECO:0007669"/>
    <property type="project" value="TreeGrafter"/>
</dbReference>
<evidence type="ECO:0000256" key="2">
    <source>
        <dbReference type="ARBA" id="ARBA00022448"/>
    </source>
</evidence>
<evidence type="ECO:0000256" key="3">
    <source>
        <dbReference type="ARBA" id="ARBA00022475"/>
    </source>
</evidence>
<keyword evidence="2" id="KW-0813">Transport</keyword>
<dbReference type="GO" id="GO:0043190">
    <property type="term" value="C:ATP-binding cassette (ABC) transporter complex"/>
    <property type="evidence" value="ECO:0007669"/>
    <property type="project" value="InterPro"/>
</dbReference>
<dbReference type="PANTHER" id="PTHR47737">
    <property type="entry name" value="GLYCINE BETAINE/PROLINE BETAINE TRANSPORT SYSTEM PERMEASE PROTEIN PROW"/>
    <property type="match status" value="1"/>
</dbReference>
<accession>A0A840ULG7</accession>